<reference evidence="1" key="1">
    <citation type="submission" date="2013-01" db="EMBL/GenBank/DDBJ databases">
        <title>Genome assembly of Mariniradius saccharolyticus AK6.</title>
        <authorList>
            <person name="Vaidya B."/>
            <person name="Khatri I."/>
            <person name="Tanuku N.R.S."/>
            <person name="Subramanian S."/>
            <person name="Pinnaka A."/>
        </authorList>
    </citation>
    <scope>NUCLEOTIDE SEQUENCE [LARGE SCALE GENOMIC DNA]</scope>
    <source>
        <strain evidence="1">AK6</strain>
    </source>
</reference>
<sequence length="75" mass="8681">MEAQGIKSELKDLIEREDDVDVLMANKTLLLKTNLDPEIVERMSSRALKAEKDIIDRRVMTREELEEKLNARLGI</sequence>
<evidence type="ECO:0000313" key="1">
    <source>
        <dbReference type="EMBL" id="EMS32913.1"/>
    </source>
</evidence>
<organism evidence="1 2">
    <name type="scientific">Mariniradius saccharolyticus AK6</name>
    <dbReference type="NCBI Taxonomy" id="1239962"/>
    <lineage>
        <taxon>Bacteria</taxon>
        <taxon>Pseudomonadati</taxon>
        <taxon>Bacteroidota</taxon>
        <taxon>Cytophagia</taxon>
        <taxon>Cytophagales</taxon>
        <taxon>Cyclobacteriaceae</taxon>
        <taxon>Mariniradius</taxon>
    </lineage>
</organism>
<protein>
    <submittedName>
        <fullName evidence="1">Uncharacterized protein</fullName>
    </submittedName>
</protein>
<dbReference type="Proteomes" id="UP000010953">
    <property type="component" value="Unassembled WGS sequence"/>
</dbReference>
<dbReference type="AlphaFoldDB" id="M7XEG3"/>
<name>M7XEG3_9BACT</name>
<dbReference type="STRING" id="1239962.C943_00920"/>
<dbReference type="OrthoDB" id="840155at2"/>
<dbReference type="EMBL" id="AMZY02000011">
    <property type="protein sequence ID" value="EMS32913.1"/>
    <property type="molecule type" value="Genomic_DNA"/>
</dbReference>
<evidence type="ECO:0000313" key="2">
    <source>
        <dbReference type="Proteomes" id="UP000010953"/>
    </source>
</evidence>
<gene>
    <name evidence="1" type="ORF">C943_00920</name>
</gene>
<accession>M7XEG3</accession>
<proteinExistence type="predicted"/>
<keyword evidence="2" id="KW-1185">Reference proteome</keyword>
<comment type="caution">
    <text evidence="1">The sequence shown here is derived from an EMBL/GenBank/DDBJ whole genome shotgun (WGS) entry which is preliminary data.</text>
</comment>
<dbReference type="InParanoid" id="M7XEG3"/>